<dbReference type="InterPro" id="IPR006597">
    <property type="entry name" value="Sel1-like"/>
</dbReference>
<dbReference type="Gene3D" id="1.25.40.10">
    <property type="entry name" value="Tetratricopeptide repeat domain"/>
    <property type="match status" value="1"/>
</dbReference>
<keyword evidence="1" id="KW-0472">Membrane</keyword>
<accession>A0ABN6RRT8</accession>
<dbReference type="RefSeq" id="WP_264983821.1">
    <property type="nucleotide sequence ID" value="NZ_AP026708.1"/>
</dbReference>
<dbReference type="PANTHER" id="PTHR11102">
    <property type="entry name" value="SEL-1-LIKE PROTEIN"/>
    <property type="match status" value="1"/>
</dbReference>
<dbReference type="EMBL" id="AP026708">
    <property type="protein sequence ID" value="BDQ33765.1"/>
    <property type="molecule type" value="Genomic_DNA"/>
</dbReference>
<evidence type="ECO:0000313" key="3">
    <source>
        <dbReference type="Proteomes" id="UP001061361"/>
    </source>
</evidence>
<sequence>MDNKKFLGLLTGSNDAPRLSTTAIIIAVVFLIVPLAMLQLAPQFMQTAEDGQPGQEDFNLAMAYILTDLNDQAAIPVLQRAADAGNPKAMLVLGVMYAKGEIVPGDMDKARSLLEEPARLMFQPALNFMGIMAVHDGDLERAWQLFDDSLERSTVIIYDEDRLTPNYWMGYLYSNKQFSRYNLHAADMYMARAARSGREDMQLRYAAFLIFETMDYGKAIPLLETLTAKDNVKSKALTAFLHAEGYGYEKDCAKAFDLATDCADQGSGLAMTVISDLYRTGCGVPRDPELARVWAEKARAARD</sequence>
<dbReference type="Proteomes" id="UP001061361">
    <property type="component" value="Chromosome"/>
</dbReference>
<organism evidence="2 3">
    <name type="scientific">Pseudodesulfovibrio portus</name>
    <dbReference type="NCBI Taxonomy" id="231439"/>
    <lineage>
        <taxon>Bacteria</taxon>
        <taxon>Pseudomonadati</taxon>
        <taxon>Thermodesulfobacteriota</taxon>
        <taxon>Desulfovibrionia</taxon>
        <taxon>Desulfovibrionales</taxon>
        <taxon>Desulfovibrionaceae</taxon>
    </lineage>
</organism>
<dbReference type="PANTHER" id="PTHR11102:SF160">
    <property type="entry name" value="ERAD-ASSOCIATED E3 UBIQUITIN-PROTEIN LIGASE COMPONENT HRD3"/>
    <property type="match status" value="1"/>
</dbReference>
<proteinExistence type="predicted"/>
<dbReference type="SUPFAM" id="SSF81901">
    <property type="entry name" value="HCP-like"/>
    <property type="match status" value="2"/>
</dbReference>
<feature type="transmembrane region" description="Helical" evidence="1">
    <location>
        <begin position="20"/>
        <end position="38"/>
    </location>
</feature>
<reference evidence="2" key="1">
    <citation type="submission" date="2022-08" db="EMBL/GenBank/DDBJ databases">
        <title>Genome Sequence of the sulphate-reducing bacterium, Pseudodesulfovibrio portus JCM14722.</title>
        <authorList>
            <person name="Kondo R."/>
            <person name="Kataoka T."/>
        </authorList>
    </citation>
    <scope>NUCLEOTIDE SEQUENCE</scope>
    <source>
        <strain evidence="2">JCM 14722</strain>
    </source>
</reference>
<dbReference type="SMART" id="SM00671">
    <property type="entry name" value="SEL1"/>
    <property type="match status" value="4"/>
</dbReference>
<evidence type="ECO:0000256" key="1">
    <source>
        <dbReference type="SAM" id="Phobius"/>
    </source>
</evidence>
<dbReference type="Pfam" id="PF08238">
    <property type="entry name" value="Sel1"/>
    <property type="match status" value="3"/>
</dbReference>
<name>A0ABN6RRT8_9BACT</name>
<keyword evidence="3" id="KW-1185">Reference proteome</keyword>
<keyword evidence="1" id="KW-1133">Transmembrane helix</keyword>
<evidence type="ECO:0000313" key="2">
    <source>
        <dbReference type="EMBL" id="BDQ33765.1"/>
    </source>
</evidence>
<gene>
    <name evidence="2" type="ORF">JCM14722_13070</name>
</gene>
<protein>
    <recommendedName>
        <fullName evidence="4">Sel1 repeat family protein</fullName>
    </recommendedName>
</protein>
<dbReference type="InterPro" id="IPR011990">
    <property type="entry name" value="TPR-like_helical_dom_sf"/>
</dbReference>
<dbReference type="InterPro" id="IPR050767">
    <property type="entry name" value="Sel1_AlgK"/>
</dbReference>
<keyword evidence="1" id="KW-0812">Transmembrane</keyword>
<evidence type="ECO:0008006" key="4">
    <source>
        <dbReference type="Google" id="ProtNLM"/>
    </source>
</evidence>